<sequence length="47" mass="5658">MVTHLFYGQALKEDLLEAFYKRSNYPFTMLNLLWISNKQHVEIICHT</sequence>
<accession>A0A0E9RW65</accession>
<reference evidence="1" key="2">
    <citation type="journal article" date="2015" name="Fish Shellfish Immunol.">
        <title>Early steps in the European eel (Anguilla anguilla)-Vibrio vulnificus interaction in the gills: Role of the RtxA13 toxin.</title>
        <authorList>
            <person name="Callol A."/>
            <person name="Pajuelo D."/>
            <person name="Ebbesson L."/>
            <person name="Teles M."/>
            <person name="MacKenzie S."/>
            <person name="Amaro C."/>
        </authorList>
    </citation>
    <scope>NUCLEOTIDE SEQUENCE</scope>
</reference>
<evidence type="ECO:0000313" key="1">
    <source>
        <dbReference type="EMBL" id="JAH33102.1"/>
    </source>
</evidence>
<protein>
    <submittedName>
        <fullName evidence="1">Uncharacterized protein</fullName>
    </submittedName>
</protein>
<organism evidence="1">
    <name type="scientific">Anguilla anguilla</name>
    <name type="common">European freshwater eel</name>
    <name type="synonym">Muraena anguilla</name>
    <dbReference type="NCBI Taxonomy" id="7936"/>
    <lineage>
        <taxon>Eukaryota</taxon>
        <taxon>Metazoa</taxon>
        <taxon>Chordata</taxon>
        <taxon>Craniata</taxon>
        <taxon>Vertebrata</taxon>
        <taxon>Euteleostomi</taxon>
        <taxon>Actinopterygii</taxon>
        <taxon>Neopterygii</taxon>
        <taxon>Teleostei</taxon>
        <taxon>Anguilliformes</taxon>
        <taxon>Anguillidae</taxon>
        <taxon>Anguilla</taxon>
    </lineage>
</organism>
<name>A0A0E9RW65_ANGAN</name>
<dbReference type="AlphaFoldDB" id="A0A0E9RW65"/>
<dbReference type="EMBL" id="GBXM01075475">
    <property type="protein sequence ID" value="JAH33102.1"/>
    <property type="molecule type" value="Transcribed_RNA"/>
</dbReference>
<proteinExistence type="predicted"/>
<reference evidence="1" key="1">
    <citation type="submission" date="2014-11" db="EMBL/GenBank/DDBJ databases">
        <authorList>
            <person name="Amaro Gonzalez C."/>
        </authorList>
    </citation>
    <scope>NUCLEOTIDE SEQUENCE</scope>
</reference>